<sequence length="261" mass="30147">MSRSKRKGKVYYRDCAVVLTYHDLDPDVHLNSPYCLTPRLFGEHLDALKQNGFKIINMESFIKFMKSGKRIPPNAVVITFDDGEKSFYTYAYPLLMQRCVKATNFIVGKKIDAGRGISWDQMREMKQNGFSFYSHTYNHHRNSNYGENKRLLTSPQFLENENRLESEIEYEHRVLDDLSLIENRIQEELGEQTKLLSFPFGAYNDKVVEIGQSMGIELFFTVNRGLNHAGQWLVKRINAGEGDLSPESLIQLILNYAGQKS</sequence>
<evidence type="ECO:0000256" key="1">
    <source>
        <dbReference type="ARBA" id="ARBA00004613"/>
    </source>
</evidence>
<evidence type="ECO:0000313" key="4">
    <source>
        <dbReference type="EMBL" id="MFB5265599.1"/>
    </source>
</evidence>
<dbReference type="InterPro" id="IPR002509">
    <property type="entry name" value="NODB_dom"/>
</dbReference>
<dbReference type="Pfam" id="PF01522">
    <property type="entry name" value="Polysacc_deac_1"/>
    <property type="match status" value="1"/>
</dbReference>
<dbReference type="SUPFAM" id="SSF88713">
    <property type="entry name" value="Glycoside hydrolase/deacetylase"/>
    <property type="match status" value="1"/>
</dbReference>
<feature type="domain" description="NodB homology" evidence="3">
    <location>
        <begin position="74"/>
        <end position="261"/>
    </location>
</feature>
<dbReference type="EMBL" id="JBHHMI010000001">
    <property type="protein sequence ID" value="MFB5265599.1"/>
    <property type="molecule type" value="Genomic_DNA"/>
</dbReference>
<dbReference type="Gene3D" id="3.20.20.370">
    <property type="entry name" value="Glycoside hydrolase/deacetylase"/>
    <property type="match status" value="1"/>
</dbReference>
<dbReference type="PANTHER" id="PTHR34216:SF3">
    <property type="entry name" value="POLY-BETA-1,6-N-ACETYL-D-GLUCOSAMINE N-DEACETYLASE"/>
    <property type="match status" value="1"/>
</dbReference>
<reference evidence="4 5" key="1">
    <citation type="submission" date="2024-09" db="EMBL/GenBank/DDBJ databases">
        <title>Paenibacillus zeirhizospherea sp. nov., isolated from surface of the maize (Zea mays) roots in a horticulture field, Hungary.</title>
        <authorList>
            <person name="Marton D."/>
            <person name="Farkas M."/>
            <person name="Bedics A."/>
            <person name="Toth E."/>
            <person name="Tancsics A."/>
            <person name="Boka K."/>
            <person name="Maroti G."/>
            <person name="Kriszt B."/>
            <person name="Cserhati M."/>
        </authorList>
    </citation>
    <scope>NUCLEOTIDE SEQUENCE [LARGE SCALE GENOMIC DNA]</scope>
    <source>
        <strain evidence="4 5">KCTC 33519</strain>
    </source>
</reference>
<keyword evidence="5" id="KW-1185">Reference proteome</keyword>
<accession>A0ABV5AQF7</accession>
<evidence type="ECO:0000313" key="5">
    <source>
        <dbReference type="Proteomes" id="UP001580346"/>
    </source>
</evidence>
<evidence type="ECO:0000259" key="3">
    <source>
        <dbReference type="PROSITE" id="PS51677"/>
    </source>
</evidence>
<keyword evidence="2" id="KW-0732">Signal</keyword>
<proteinExistence type="predicted"/>
<dbReference type="InterPro" id="IPR011330">
    <property type="entry name" value="Glyco_hydro/deAcase_b/a-brl"/>
</dbReference>
<organism evidence="4 5">
    <name type="scientific">Paenibacillus enshidis</name>
    <dbReference type="NCBI Taxonomy" id="1458439"/>
    <lineage>
        <taxon>Bacteria</taxon>
        <taxon>Bacillati</taxon>
        <taxon>Bacillota</taxon>
        <taxon>Bacilli</taxon>
        <taxon>Bacillales</taxon>
        <taxon>Paenibacillaceae</taxon>
        <taxon>Paenibacillus</taxon>
    </lineage>
</organism>
<dbReference type="CDD" id="cd10918">
    <property type="entry name" value="CE4_NodB_like_5s_6s"/>
    <property type="match status" value="1"/>
</dbReference>
<comment type="caution">
    <text evidence="4">The sequence shown here is derived from an EMBL/GenBank/DDBJ whole genome shotgun (WGS) entry which is preliminary data.</text>
</comment>
<protein>
    <submittedName>
        <fullName evidence="4">Polysaccharide deacetylase family protein</fullName>
    </submittedName>
</protein>
<gene>
    <name evidence="4" type="ORF">ACE41H_02165</name>
</gene>
<comment type="subcellular location">
    <subcellularLocation>
        <location evidence="1">Secreted</location>
    </subcellularLocation>
</comment>
<name>A0ABV5AQF7_9BACL</name>
<dbReference type="RefSeq" id="WP_375353010.1">
    <property type="nucleotide sequence ID" value="NZ_JBHHMI010000001.1"/>
</dbReference>
<evidence type="ECO:0000256" key="2">
    <source>
        <dbReference type="ARBA" id="ARBA00022729"/>
    </source>
</evidence>
<dbReference type="Proteomes" id="UP001580346">
    <property type="component" value="Unassembled WGS sequence"/>
</dbReference>
<dbReference type="PROSITE" id="PS51677">
    <property type="entry name" value="NODB"/>
    <property type="match status" value="1"/>
</dbReference>
<dbReference type="InterPro" id="IPR051398">
    <property type="entry name" value="Polysacch_Deacetylase"/>
</dbReference>
<dbReference type="PANTHER" id="PTHR34216">
    <property type="match status" value="1"/>
</dbReference>